<reference evidence="3 4" key="1">
    <citation type="submission" date="2021-05" db="EMBL/GenBank/DDBJ databases">
        <title>A Polyphasic approach of four new species of the genus Ohtaekwangia: Ohtaekwangia histidinii sp. nov., Ohtaekwangia cretensis sp. nov., Ohtaekwangia indiensis sp. nov., Ohtaekwangia reichenbachii sp. nov. from diverse environment.</title>
        <authorList>
            <person name="Octaviana S."/>
        </authorList>
    </citation>
    <scope>NUCLEOTIDE SEQUENCE [LARGE SCALE GENOMIC DNA]</scope>
    <source>
        <strain evidence="3 4">PWU20</strain>
    </source>
</reference>
<dbReference type="InterPro" id="IPR000873">
    <property type="entry name" value="AMP-dep_synth/lig_dom"/>
</dbReference>
<comment type="caution">
    <text evidence="3">The sequence shown here is derived from an EMBL/GenBank/DDBJ whole genome shotgun (WGS) entry which is preliminary data.</text>
</comment>
<dbReference type="Pfam" id="PF00501">
    <property type="entry name" value="AMP-binding"/>
    <property type="match status" value="1"/>
</dbReference>
<dbReference type="PANTHER" id="PTHR43201:SF8">
    <property type="entry name" value="ACYL-COA SYNTHETASE FAMILY MEMBER 3"/>
    <property type="match status" value="1"/>
</dbReference>
<gene>
    <name evidence="3" type="ORF">KK060_04740</name>
</gene>
<accession>A0ABS5VP04</accession>
<feature type="domain" description="AMP-dependent synthetase/ligase" evidence="2">
    <location>
        <begin position="47"/>
        <end position="198"/>
    </location>
</feature>
<name>A0ABS5VP04_9BACT</name>
<evidence type="ECO:0000313" key="3">
    <source>
        <dbReference type="EMBL" id="MBT1702575.1"/>
    </source>
</evidence>
<protein>
    <submittedName>
        <fullName evidence="3">AMP-binding protein</fullName>
    </submittedName>
</protein>
<evidence type="ECO:0000313" key="4">
    <source>
        <dbReference type="Proteomes" id="UP000772618"/>
    </source>
</evidence>
<sequence length="369" mass="41816">MQYPYQYIWVNGRSVLLQDIQEGKSTAFTEAERNAFDFIRSWLSDASVFELTTSGSTGTPKKISIKRSQMQTSARLTAQALNLRSNYNALICLDTKFIAGKMMVVRCFELGMKMFFVDPCSNPLVQIPIDRTIDFAALVPYQVTSILGSKHPHLLDTMLTCIIGGAPLDEETKEKIKAFSTSMYITYGMTETISHIALQKINGKEILDYYTTLPDIVINTDSRGCLVIEAPHLEERIITNDIVDIIDSRTFKWVGRWDNVINSGGVKVSAELLEQKIGQIFTRLHINNSFFIYGAEDKNFGSRVILVVEGRFLNIDQESQIVHALLHSFSAYERPKEVYVTSLFLKTKTLKINRQETFKSAELYLKISA</sequence>
<dbReference type="SUPFAM" id="SSF56801">
    <property type="entry name" value="Acetyl-CoA synthetase-like"/>
    <property type="match status" value="1"/>
</dbReference>
<dbReference type="InterPro" id="IPR042099">
    <property type="entry name" value="ANL_N_sf"/>
</dbReference>
<proteinExistence type="inferred from homology"/>
<dbReference type="Gene3D" id="3.30.300.30">
    <property type="match status" value="1"/>
</dbReference>
<dbReference type="InterPro" id="IPR045851">
    <property type="entry name" value="AMP-bd_C_sf"/>
</dbReference>
<dbReference type="PANTHER" id="PTHR43201">
    <property type="entry name" value="ACYL-COA SYNTHETASE"/>
    <property type="match status" value="1"/>
</dbReference>
<comment type="similarity">
    <text evidence="1">Belongs to the ATP-dependent AMP-binding enzyme family.</text>
</comment>
<dbReference type="Gene3D" id="3.40.50.12780">
    <property type="entry name" value="N-terminal domain of ligase-like"/>
    <property type="match status" value="1"/>
</dbReference>
<dbReference type="EMBL" id="JAHESD010000006">
    <property type="protein sequence ID" value="MBT1702575.1"/>
    <property type="molecule type" value="Genomic_DNA"/>
</dbReference>
<keyword evidence="4" id="KW-1185">Reference proteome</keyword>
<dbReference type="RefSeq" id="WP_254152543.1">
    <property type="nucleotide sequence ID" value="NZ_JAHESD010000006.1"/>
</dbReference>
<evidence type="ECO:0000256" key="1">
    <source>
        <dbReference type="ARBA" id="ARBA00006432"/>
    </source>
</evidence>
<organism evidence="3 4">
    <name type="scientific">Chryseosolibacter indicus</name>
    <dbReference type="NCBI Taxonomy" id="2782351"/>
    <lineage>
        <taxon>Bacteria</taxon>
        <taxon>Pseudomonadati</taxon>
        <taxon>Bacteroidota</taxon>
        <taxon>Cytophagia</taxon>
        <taxon>Cytophagales</taxon>
        <taxon>Chryseotaleaceae</taxon>
        <taxon>Chryseosolibacter</taxon>
    </lineage>
</organism>
<evidence type="ECO:0000259" key="2">
    <source>
        <dbReference type="Pfam" id="PF00501"/>
    </source>
</evidence>
<dbReference type="Proteomes" id="UP000772618">
    <property type="component" value="Unassembled WGS sequence"/>
</dbReference>